<keyword evidence="3" id="KW-0812">Transmembrane</keyword>
<accession>A0A6A5YUL7</accession>
<name>A0A6A5YUL7_9PLEO</name>
<dbReference type="InterPro" id="IPR019328">
    <property type="entry name" value="PIGH-H_dom"/>
</dbReference>
<dbReference type="EMBL" id="ML977336">
    <property type="protein sequence ID" value="KAF2110842.1"/>
    <property type="molecule type" value="Genomic_DNA"/>
</dbReference>
<dbReference type="GO" id="GO:0016740">
    <property type="term" value="F:transferase activity"/>
    <property type="evidence" value="ECO:0007669"/>
    <property type="project" value="UniProtKB-KW"/>
</dbReference>
<evidence type="ECO:0000256" key="3">
    <source>
        <dbReference type="SAM" id="Phobius"/>
    </source>
</evidence>
<sequence>MAPPKQSLTVLQPTPSTVSFTVSTRPVPKTLPALFSFYLSVLVKILLGTLALTALWTKWRVNTAKSTWPLEIILGDTFEEWVQKAVESIQWMYLAPAALAILYKVIQRGYIESLLALSSLGLQTRTSSPTYLSTSTTRFIPTTAIQDIFIYEAFKGFEVRFYLAIVVKGEEDVVVVFPKLLPRRDVLEEVWRGARACLYGGEGGSGIRRKHEREKQEI</sequence>
<keyword evidence="5" id="KW-0808">Transferase</keyword>
<dbReference type="Proteomes" id="UP000799770">
    <property type="component" value="Unassembled WGS sequence"/>
</dbReference>
<keyword evidence="6" id="KW-1185">Reference proteome</keyword>
<reference evidence="5" key="1">
    <citation type="journal article" date="2020" name="Stud. Mycol.">
        <title>101 Dothideomycetes genomes: a test case for predicting lifestyles and emergence of pathogens.</title>
        <authorList>
            <person name="Haridas S."/>
            <person name="Albert R."/>
            <person name="Binder M."/>
            <person name="Bloem J."/>
            <person name="Labutti K."/>
            <person name="Salamov A."/>
            <person name="Andreopoulos B."/>
            <person name="Baker S."/>
            <person name="Barry K."/>
            <person name="Bills G."/>
            <person name="Bluhm B."/>
            <person name="Cannon C."/>
            <person name="Castanera R."/>
            <person name="Culley D."/>
            <person name="Daum C."/>
            <person name="Ezra D."/>
            <person name="Gonzalez J."/>
            <person name="Henrissat B."/>
            <person name="Kuo A."/>
            <person name="Liang C."/>
            <person name="Lipzen A."/>
            <person name="Lutzoni F."/>
            <person name="Magnuson J."/>
            <person name="Mondo S."/>
            <person name="Nolan M."/>
            <person name="Ohm R."/>
            <person name="Pangilinan J."/>
            <person name="Park H.-J."/>
            <person name="Ramirez L."/>
            <person name="Alfaro M."/>
            <person name="Sun H."/>
            <person name="Tritt A."/>
            <person name="Yoshinaga Y."/>
            <person name="Zwiers L.-H."/>
            <person name="Turgeon B."/>
            <person name="Goodwin S."/>
            <person name="Spatafora J."/>
            <person name="Crous P."/>
            <person name="Grigoriev I."/>
        </authorList>
    </citation>
    <scope>NUCLEOTIDE SEQUENCE</scope>
    <source>
        <strain evidence="5">CBS 627.86</strain>
    </source>
</reference>
<dbReference type="GO" id="GO:0006506">
    <property type="term" value="P:GPI anchor biosynthetic process"/>
    <property type="evidence" value="ECO:0007669"/>
    <property type="project" value="UniProtKB-UniPathway"/>
</dbReference>
<dbReference type="GO" id="GO:0000506">
    <property type="term" value="C:glycosylphosphatidylinositol-N-acetylglucosaminyltransferase (GPI-GnT) complex"/>
    <property type="evidence" value="ECO:0007669"/>
    <property type="project" value="InterPro"/>
</dbReference>
<keyword evidence="3" id="KW-1133">Transmembrane helix</keyword>
<feature type="transmembrane region" description="Helical" evidence="3">
    <location>
        <begin position="35"/>
        <end position="56"/>
    </location>
</feature>
<dbReference type="UniPathway" id="UPA00196"/>
<dbReference type="Pfam" id="PF10181">
    <property type="entry name" value="PIG-H"/>
    <property type="match status" value="1"/>
</dbReference>
<proteinExistence type="inferred from homology"/>
<evidence type="ECO:0000313" key="5">
    <source>
        <dbReference type="EMBL" id="KAF2110842.1"/>
    </source>
</evidence>
<dbReference type="PANTHER" id="PTHR15231:SF1">
    <property type="entry name" value="PHOSPHATIDYLINOSITOL N-ACETYLGLUCOSAMINYLTRANSFERASE SUBUNIT H"/>
    <property type="match status" value="1"/>
</dbReference>
<dbReference type="InterPro" id="IPR044215">
    <property type="entry name" value="PIG-H"/>
</dbReference>
<evidence type="ECO:0000256" key="1">
    <source>
        <dbReference type="ARBA" id="ARBA00004687"/>
    </source>
</evidence>
<evidence type="ECO:0000313" key="6">
    <source>
        <dbReference type="Proteomes" id="UP000799770"/>
    </source>
</evidence>
<organism evidence="5 6">
    <name type="scientific">Lophiotrema nucula</name>
    <dbReference type="NCBI Taxonomy" id="690887"/>
    <lineage>
        <taxon>Eukaryota</taxon>
        <taxon>Fungi</taxon>
        <taxon>Dikarya</taxon>
        <taxon>Ascomycota</taxon>
        <taxon>Pezizomycotina</taxon>
        <taxon>Dothideomycetes</taxon>
        <taxon>Pleosporomycetidae</taxon>
        <taxon>Pleosporales</taxon>
        <taxon>Lophiotremataceae</taxon>
        <taxon>Lophiotrema</taxon>
    </lineage>
</organism>
<feature type="domain" description="Phosphatidylinositol N-acetylglucosaminyltransferase subunit H conserved" evidence="4">
    <location>
        <begin position="113"/>
        <end position="178"/>
    </location>
</feature>
<dbReference type="AlphaFoldDB" id="A0A6A5YUL7"/>
<gene>
    <name evidence="5" type="ORF">BDV96DRAFT_192328</name>
</gene>
<comment type="pathway">
    <text evidence="1">Glycolipid biosynthesis; glycosylphosphatidylinositol-anchor biosynthesis.</text>
</comment>
<protein>
    <submittedName>
        <fullName evidence="5">GPI-GlcNAc transferase complex, PIG-H component-domain-containing protein</fullName>
    </submittedName>
</protein>
<evidence type="ECO:0000259" key="4">
    <source>
        <dbReference type="Pfam" id="PF10181"/>
    </source>
</evidence>
<dbReference type="PANTHER" id="PTHR15231">
    <property type="entry name" value="PHOSPHATIDYLINOSITOL N-ACETYLGLUCOSAMINYLTRANSFERASE SUBUNIT H"/>
    <property type="match status" value="1"/>
</dbReference>
<dbReference type="OrthoDB" id="6256716at2759"/>
<evidence type="ECO:0000256" key="2">
    <source>
        <dbReference type="ARBA" id="ARBA00009610"/>
    </source>
</evidence>
<comment type="similarity">
    <text evidence="2">Belongs to the PIGH family.</text>
</comment>
<keyword evidence="3" id="KW-0472">Membrane</keyword>